<evidence type="ECO:0000313" key="2">
    <source>
        <dbReference type="Proteomes" id="UP001243375"/>
    </source>
</evidence>
<keyword evidence="2" id="KW-1185">Reference proteome</keyword>
<organism evidence="1 2">
    <name type="scientific">Naganishia vaughanmartiniae</name>
    <dbReference type="NCBI Taxonomy" id="1424756"/>
    <lineage>
        <taxon>Eukaryota</taxon>
        <taxon>Fungi</taxon>
        <taxon>Dikarya</taxon>
        <taxon>Basidiomycota</taxon>
        <taxon>Agaricomycotina</taxon>
        <taxon>Tremellomycetes</taxon>
        <taxon>Filobasidiales</taxon>
        <taxon>Filobasidiaceae</taxon>
        <taxon>Naganishia</taxon>
    </lineage>
</organism>
<proteinExistence type="predicted"/>
<name>A0ACC2X8Y3_9TREE</name>
<accession>A0ACC2X8Y3</accession>
<comment type="caution">
    <text evidence="1">The sequence shown here is derived from an EMBL/GenBank/DDBJ whole genome shotgun (WGS) entry which is preliminary data.</text>
</comment>
<evidence type="ECO:0000313" key="1">
    <source>
        <dbReference type="EMBL" id="KAJ9120078.1"/>
    </source>
</evidence>
<dbReference type="EMBL" id="JASBWU010000007">
    <property type="protein sequence ID" value="KAJ9120078.1"/>
    <property type="molecule type" value="Genomic_DNA"/>
</dbReference>
<dbReference type="Proteomes" id="UP001243375">
    <property type="component" value="Unassembled WGS sequence"/>
</dbReference>
<reference evidence="1" key="1">
    <citation type="submission" date="2023-04" db="EMBL/GenBank/DDBJ databases">
        <title>Draft Genome sequencing of Naganishia species isolated from polar environments using Oxford Nanopore Technology.</title>
        <authorList>
            <person name="Leo P."/>
            <person name="Venkateswaran K."/>
        </authorList>
    </citation>
    <scope>NUCLEOTIDE SEQUENCE</scope>
    <source>
        <strain evidence="1">MNA-CCFEE 5425</strain>
    </source>
</reference>
<sequence>MKIISLLTACFVAVAASVAAQEGGLIVDTLYKPEECLLKSQKGDKLSMQGLSSRSRRMAAESIAFGFARDRRRAGREFVEQSQCLAPQATSPKDSLPEAAVRRLKVLLLASLETAAVRSRICRAEPVSCAAGYESEEVSRDHRRVAERRCLDQARERLR</sequence>
<gene>
    <name evidence="1" type="ORF">QFC22_002976</name>
</gene>
<protein>
    <submittedName>
        <fullName evidence="1">Uncharacterized protein</fullName>
    </submittedName>
</protein>